<accession>A0A1T3MTR3</accession>
<name>A0A1T3MTR3_9FLAO</name>
<gene>
    <name evidence="1" type="ORF">BAZ10_14995</name>
</gene>
<dbReference type="AlphaFoldDB" id="A0A1T3MTR3"/>
<protein>
    <submittedName>
        <fullName evidence="1">Uncharacterized protein</fullName>
    </submittedName>
</protein>
<evidence type="ECO:0000313" key="2">
    <source>
        <dbReference type="Proteomes" id="UP000190813"/>
    </source>
</evidence>
<proteinExistence type="predicted"/>
<dbReference type="RefSeq" id="WP_078771030.1">
    <property type="nucleotide sequence ID" value="NZ_CBCSBR010000019.1"/>
</dbReference>
<dbReference type="Proteomes" id="UP000190813">
    <property type="component" value="Unassembled WGS sequence"/>
</dbReference>
<reference evidence="1 2" key="1">
    <citation type="submission" date="2016-06" db="EMBL/GenBank/DDBJ databases">
        <title>Revisiting the taxonomy of the Elizabethkingia Genus based on Whole-Genome Sequencing, Optical Mapping, and MALDI-TOF.</title>
        <authorList>
            <person name="Nicholson A.C."/>
        </authorList>
    </citation>
    <scope>NUCLEOTIDE SEQUENCE [LARGE SCALE GENOMIC DNA]</scope>
    <source>
        <strain evidence="1 2">G4070</strain>
    </source>
</reference>
<organism evidence="1 2">
    <name type="scientific">Elizabethkingia occulta</name>
    <dbReference type="NCBI Taxonomy" id="1867263"/>
    <lineage>
        <taxon>Bacteria</taxon>
        <taxon>Pseudomonadati</taxon>
        <taxon>Bacteroidota</taxon>
        <taxon>Flavobacteriia</taxon>
        <taxon>Flavobacteriales</taxon>
        <taxon>Weeksellaceae</taxon>
        <taxon>Elizabethkingia</taxon>
    </lineage>
</organism>
<dbReference type="EMBL" id="MAHX01000006">
    <property type="protein sequence ID" value="OPC67899.1"/>
    <property type="molecule type" value="Genomic_DNA"/>
</dbReference>
<keyword evidence="2" id="KW-1185">Reference proteome</keyword>
<evidence type="ECO:0000313" key="1">
    <source>
        <dbReference type="EMBL" id="OPC67899.1"/>
    </source>
</evidence>
<sequence>MATIEEIINKANKLGIYDRHTLEKFMLGKVVTVFDKSNRPVRKVTITELVIQFKSEHCNTDFFPDDTTKGNLFTLGLETYTGTKECLSFKTINYLDFVHENNDFLSILNMEFQTKITEIENNLDDYILDNPKLSKEELPKLLNDILKFFNDCKSQISAEPLFYKMGALLVKDLPEYYIDNEGMEEVANIYTRKIDHVINKYKKYIDKDSLVYKMHKRDNKFILKQQKRQKKLKKQEKKPETLINWKDIFREKDTYKQFIKYAKKHILNPFIDYSYLFQKLKELELVHNHPHFKYINWLRNNRFISDKDYEIFTNNAGFRSLKKSISEQRENNFANIFED</sequence>
<comment type="caution">
    <text evidence="1">The sequence shown here is derived from an EMBL/GenBank/DDBJ whole genome shotgun (WGS) entry which is preliminary data.</text>
</comment>